<feature type="region of interest" description="Disordered" evidence="2">
    <location>
        <begin position="435"/>
        <end position="467"/>
    </location>
</feature>
<feature type="domain" description="DNA helicase Pif1-like DEAD-box helicase" evidence="3">
    <location>
        <begin position="1474"/>
        <end position="1626"/>
    </location>
</feature>
<dbReference type="PANTHER" id="PTHR47642">
    <property type="entry name" value="ATP-DEPENDENT DNA HELICASE"/>
    <property type="match status" value="1"/>
</dbReference>
<keyword evidence="1" id="KW-0067">ATP-binding</keyword>
<gene>
    <name evidence="6" type="ORF">D9611_014722</name>
</gene>
<evidence type="ECO:0000256" key="1">
    <source>
        <dbReference type="RuleBase" id="RU363044"/>
    </source>
</evidence>
<dbReference type="PANTHER" id="PTHR47642:SF5">
    <property type="entry name" value="ATP-DEPENDENT DNA HELICASE"/>
    <property type="match status" value="1"/>
</dbReference>
<dbReference type="InterPro" id="IPR010285">
    <property type="entry name" value="DNA_helicase_pif1-like_DEAD"/>
</dbReference>
<comment type="cofactor">
    <cofactor evidence="1">
        <name>Mg(2+)</name>
        <dbReference type="ChEBI" id="CHEBI:18420"/>
    </cofactor>
</comment>
<organism evidence="6 7">
    <name type="scientific">Ephemerocybe angulata</name>
    <dbReference type="NCBI Taxonomy" id="980116"/>
    <lineage>
        <taxon>Eukaryota</taxon>
        <taxon>Fungi</taxon>
        <taxon>Dikarya</taxon>
        <taxon>Basidiomycota</taxon>
        <taxon>Agaricomycotina</taxon>
        <taxon>Agaricomycetes</taxon>
        <taxon>Agaricomycetidae</taxon>
        <taxon>Agaricales</taxon>
        <taxon>Agaricineae</taxon>
        <taxon>Psathyrellaceae</taxon>
        <taxon>Ephemerocybe</taxon>
    </lineage>
</organism>
<dbReference type="GO" id="GO:0000723">
    <property type="term" value="P:telomere maintenance"/>
    <property type="evidence" value="ECO:0007669"/>
    <property type="project" value="InterPro"/>
</dbReference>
<keyword evidence="7" id="KW-1185">Reference proteome</keyword>
<keyword evidence="1" id="KW-0347">Helicase</keyword>
<dbReference type="GO" id="GO:0016787">
    <property type="term" value="F:hydrolase activity"/>
    <property type="evidence" value="ECO:0007669"/>
    <property type="project" value="UniProtKB-KW"/>
</dbReference>
<keyword evidence="1" id="KW-0227">DNA damage</keyword>
<feature type="compositionally biased region" description="Basic and acidic residues" evidence="2">
    <location>
        <begin position="444"/>
        <end position="458"/>
    </location>
</feature>
<dbReference type="InterPro" id="IPR051055">
    <property type="entry name" value="PIF1_helicase"/>
</dbReference>
<dbReference type="Proteomes" id="UP000541558">
    <property type="component" value="Unassembled WGS sequence"/>
</dbReference>
<protein>
    <recommendedName>
        <fullName evidence="1">ATP-dependent DNA helicase</fullName>
        <ecNumber evidence="1">5.6.2.3</ecNumber>
    </recommendedName>
</protein>
<feature type="region of interest" description="Disordered" evidence="2">
    <location>
        <begin position="1"/>
        <end position="37"/>
    </location>
</feature>
<evidence type="ECO:0000313" key="6">
    <source>
        <dbReference type="EMBL" id="KAF5318887.1"/>
    </source>
</evidence>
<evidence type="ECO:0000256" key="2">
    <source>
        <dbReference type="SAM" id="MobiDB-lite"/>
    </source>
</evidence>
<evidence type="ECO:0000259" key="5">
    <source>
        <dbReference type="Pfam" id="PF20209"/>
    </source>
</evidence>
<comment type="similarity">
    <text evidence="1">Belongs to the helicase family.</text>
</comment>
<dbReference type="Gene3D" id="3.40.50.300">
    <property type="entry name" value="P-loop containing nucleotide triphosphate hydrolases"/>
    <property type="match status" value="1"/>
</dbReference>
<feature type="region of interest" description="Disordered" evidence="2">
    <location>
        <begin position="1765"/>
        <end position="1796"/>
    </location>
</feature>
<feature type="compositionally biased region" description="Low complexity" evidence="2">
    <location>
        <begin position="27"/>
        <end position="37"/>
    </location>
</feature>
<feature type="compositionally biased region" description="Polar residues" evidence="2">
    <location>
        <begin position="1783"/>
        <end position="1796"/>
    </location>
</feature>
<comment type="catalytic activity">
    <reaction evidence="1">
        <text>ATP + H2O = ADP + phosphate + H(+)</text>
        <dbReference type="Rhea" id="RHEA:13065"/>
        <dbReference type="ChEBI" id="CHEBI:15377"/>
        <dbReference type="ChEBI" id="CHEBI:15378"/>
        <dbReference type="ChEBI" id="CHEBI:30616"/>
        <dbReference type="ChEBI" id="CHEBI:43474"/>
        <dbReference type="ChEBI" id="CHEBI:456216"/>
        <dbReference type="EC" id="5.6.2.3"/>
    </reaction>
</comment>
<evidence type="ECO:0000259" key="4">
    <source>
        <dbReference type="Pfam" id="PF14214"/>
    </source>
</evidence>
<evidence type="ECO:0000259" key="3">
    <source>
        <dbReference type="Pfam" id="PF05970"/>
    </source>
</evidence>
<dbReference type="EC" id="5.6.2.3" evidence="1"/>
<feature type="domain" description="DUF6570" evidence="5">
    <location>
        <begin position="289"/>
        <end position="422"/>
    </location>
</feature>
<accession>A0A8H5B922</accession>
<dbReference type="InterPro" id="IPR027417">
    <property type="entry name" value="P-loop_NTPase"/>
</dbReference>
<keyword evidence="1" id="KW-0234">DNA repair</keyword>
<dbReference type="OrthoDB" id="3259294at2759"/>
<evidence type="ECO:0000313" key="7">
    <source>
        <dbReference type="Proteomes" id="UP000541558"/>
    </source>
</evidence>
<feature type="region of interest" description="Disordered" evidence="2">
    <location>
        <begin position="1377"/>
        <end position="1407"/>
    </location>
</feature>
<reference evidence="6 7" key="1">
    <citation type="journal article" date="2020" name="ISME J.">
        <title>Uncovering the hidden diversity of litter-decomposition mechanisms in mushroom-forming fungi.</title>
        <authorList>
            <person name="Floudas D."/>
            <person name="Bentzer J."/>
            <person name="Ahren D."/>
            <person name="Johansson T."/>
            <person name="Persson P."/>
            <person name="Tunlid A."/>
        </authorList>
    </citation>
    <scope>NUCLEOTIDE SEQUENCE [LARGE SCALE GENOMIC DNA]</scope>
    <source>
        <strain evidence="6 7">CBS 175.51</strain>
    </source>
</reference>
<dbReference type="Pfam" id="PF14214">
    <property type="entry name" value="Helitron_like_N"/>
    <property type="match status" value="1"/>
</dbReference>
<keyword evidence="1" id="KW-0233">DNA recombination</keyword>
<dbReference type="GO" id="GO:0006281">
    <property type="term" value="P:DNA repair"/>
    <property type="evidence" value="ECO:0007669"/>
    <property type="project" value="UniProtKB-KW"/>
</dbReference>
<feature type="domain" description="Helitron helicase-like" evidence="4">
    <location>
        <begin position="554"/>
        <end position="745"/>
    </location>
</feature>
<proteinExistence type="inferred from homology"/>
<dbReference type="EMBL" id="JAACJK010000177">
    <property type="protein sequence ID" value="KAF5318887.1"/>
    <property type="molecule type" value="Genomic_DNA"/>
</dbReference>
<dbReference type="InterPro" id="IPR046700">
    <property type="entry name" value="DUF6570"/>
</dbReference>
<sequence>MPSTVDPSSFPIPQPHRRCETSVRSVPRYGGAAPPRPAGTSARAFQYDYIQPFVVGPVNESHQVEDLFEFVHILPRARALIYAQHDTSCLAAELPRDALVQLADLIHVARGRAARTCPTIIEAILREISLKPHLTSDFLVILRKLPGPLPPRPRAKRQGRKDPSRSAQPTDIPSALCAYRAKLNTAASSPLPFPPPAVSVTRQEDMVRGFCNELTPGHIEESGCMVCGQLTLLKDLIPPGDLDLSCLISPVLSRKERTDDSQPIEGLDVPVIAPSMEGVCPTCFISLKKGKAPKFSLANGLWIGDVPKILRNLTFAEQLLVSRVQHSRCLVRVLSSKRAKMIANVIMFSTPTVKVFHKLPPSREELDEVLAFMFVSPNRPGDKEYKRTPLIVRRNKVAKALEWLRLNHADYADLNISKENLDTYPLNGVPVSVDYRPVPEDVDPTQKEPLEMSKHEVDTDQGTSEGPCPLIVRGLSGPEYEHMPPHLLKAHAIQHLDDGGKMLLVGHDPNPQSIYNNPQLYPQLFPWLFPYGLGGLGQAMHKGILSEKEQKRRLLMYYDKRFQMDFHFPMIAFNHEQMKANSTGSFLYAKRSNFGEISRRIANMDTDVMNSIAQKLSAGEHFKPESQPEKDCYSLLEDIDHVGAYADGFLSSKKHMRNEIWSLIASQDEKITFDDALRSYKERESLISNNPVAAARFFDVMVRLVIKHVLCADTDGESGLYGVPSAYYGTVEQQGRLTLHMHMMLWIKGALSPQAIRDRLLDRDGEFQQKLLEYLEGCHQGEFITGTMDEVRARVPRSGTVNQGIHALLRPGSDVQDPSYKDPTQTLPTAPPMASCLHSETYQPDQCNSCETRSNWREKYSAVVDDLLLKSNVHSCGPPKAPTSANRDQPQSGGGKGCFKKGDGVCSARFPRTIVPQSRVDHEDGHIELMKKEAWLNTFSPLLTYVLRCNSDVTCMMSGTSVKAIVCYVTDYITKVSLKSHQVFSSAYDIYQRNPELLENGIDPSESARKMLLKICNALTSKMEVGSPMACMYLLGNPDHYTSHTFRTLYWKPFVSRVNSHWANLERGPDSPPDCDRTAGICDDDERLLIGVSEGEITARSKVDDYVHRPREFDSMSLYEWVQFCTKEIIPKKYRNATAEGGEDVGPTDVYIDPSRVDIEPQSSTDEAPETSQPVNCYRFAHQGDREFYCMTMLSLFKPWRTGGELKSLEQNWNDAFTLHEFGPFNAAIMSNMNLKYECLDAKDDYRAQLNSKRTAANKSNSGVWMSGENQYDADEYDHDYLDELGVHVDSEGLPTDDYNFGDIRSRKLAQMREAQTIISRTGWTDVKASKRELSSTCSPASDVDLGIVEAVSSRCPRPTIWNNIVKEARNSLRLEKKENMAPIRPASDSDSTSANAPAVDGDSRAEPSVRIVDKSYLEKDFKPRSDLEVAAVDNAEKKWSLNKEQSRAYRIVSNHSLASSPQQLLMHLGGMGGTGTAAALLGGSTYHSMLGISSRGKDEDGVLRKHAAVSVAEAQDRLRGVDYIFIDEISMIACHELYNISSRLANIRGVHDVPFGGLNLILAGDFAQLPPTSGKPLYYQLSSSRDGQPSTILAQQTAIGKVIWHQFNTVVILRQNMRQTDAKDTKLRTALENMRYGACTVDDVHFLNSRVSRRGTDTDLSLPKFRNISIITSWNTYKDRYNELGTSRFAKETGATMHEFYSQDTLGSVEAKAQSGQKRKKRKAERSQLTEALQNLLWNWLPVMLRHNDATELCMTKGQEGLVAGWESRPGTHDPKAVSGASFPTTQSSTLKESR</sequence>
<dbReference type="Pfam" id="PF05970">
    <property type="entry name" value="PIF1"/>
    <property type="match status" value="1"/>
</dbReference>
<dbReference type="Pfam" id="PF20209">
    <property type="entry name" value="DUF6570"/>
    <property type="match status" value="1"/>
</dbReference>
<feature type="region of interest" description="Disordered" evidence="2">
    <location>
        <begin position="149"/>
        <end position="171"/>
    </location>
</feature>
<dbReference type="InterPro" id="IPR025476">
    <property type="entry name" value="Helitron_helicase-like"/>
</dbReference>
<keyword evidence="1" id="KW-0378">Hydrolase</keyword>
<dbReference type="GO" id="GO:0043139">
    <property type="term" value="F:5'-3' DNA helicase activity"/>
    <property type="evidence" value="ECO:0007669"/>
    <property type="project" value="UniProtKB-EC"/>
</dbReference>
<keyword evidence="1" id="KW-0547">Nucleotide-binding</keyword>
<dbReference type="GO" id="GO:0005524">
    <property type="term" value="F:ATP binding"/>
    <property type="evidence" value="ECO:0007669"/>
    <property type="project" value="UniProtKB-KW"/>
</dbReference>
<comment type="caution">
    <text evidence="6">The sequence shown here is derived from an EMBL/GenBank/DDBJ whole genome shotgun (WGS) entry which is preliminary data.</text>
</comment>
<dbReference type="GO" id="GO:0006310">
    <property type="term" value="P:DNA recombination"/>
    <property type="evidence" value="ECO:0007669"/>
    <property type="project" value="UniProtKB-KW"/>
</dbReference>
<name>A0A8H5B922_9AGAR</name>
<dbReference type="SUPFAM" id="SSF52540">
    <property type="entry name" value="P-loop containing nucleoside triphosphate hydrolases"/>
    <property type="match status" value="1"/>
</dbReference>